<feature type="domain" description="AB hydrolase-1" evidence="2">
    <location>
        <begin position="21"/>
        <end position="247"/>
    </location>
</feature>
<dbReference type="InterPro" id="IPR000073">
    <property type="entry name" value="AB_hydrolase_1"/>
</dbReference>
<dbReference type="PANTHER" id="PTHR43798:SF31">
    <property type="entry name" value="AB HYDROLASE SUPERFAMILY PROTEIN YCLE"/>
    <property type="match status" value="1"/>
</dbReference>
<dbReference type="PANTHER" id="PTHR43798">
    <property type="entry name" value="MONOACYLGLYCEROL LIPASE"/>
    <property type="match status" value="1"/>
</dbReference>
<name>A0A2V3A4M8_9BACI</name>
<dbReference type="GO" id="GO:0016020">
    <property type="term" value="C:membrane"/>
    <property type="evidence" value="ECO:0007669"/>
    <property type="project" value="TreeGrafter"/>
</dbReference>
<organism evidence="3 4">
    <name type="scientific">Cytobacillus oceanisediminis</name>
    <dbReference type="NCBI Taxonomy" id="665099"/>
    <lineage>
        <taxon>Bacteria</taxon>
        <taxon>Bacillati</taxon>
        <taxon>Bacillota</taxon>
        <taxon>Bacilli</taxon>
        <taxon>Bacillales</taxon>
        <taxon>Bacillaceae</taxon>
        <taxon>Cytobacillus</taxon>
    </lineage>
</organism>
<evidence type="ECO:0000313" key="3">
    <source>
        <dbReference type="EMBL" id="PWW32067.1"/>
    </source>
</evidence>
<proteinExistence type="predicted"/>
<protein>
    <submittedName>
        <fullName evidence="3">Pimeloyl-ACP methyl ester carboxylesterase</fullName>
    </submittedName>
</protein>
<dbReference type="PRINTS" id="PR00111">
    <property type="entry name" value="ABHYDROLASE"/>
</dbReference>
<dbReference type="RefSeq" id="WP_110063037.1">
    <property type="nucleotide sequence ID" value="NZ_QGTW01000001.1"/>
</dbReference>
<accession>A0A2V3A4M8</accession>
<keyword evidence="1" id="KW-0378">Hydrolase</keyword>
<dbReference type="OrthoDB" id="9805423at2"/>
<gene>
    <name evidence="3" type="ORF">DFO73_101327</name>
</gene>
<evidence type="ECO:0000259" key="2">
    <source>
        <dbReference type="Pfam" id="PF00561"/>
    </source>
</evidence>
<dbReference type="InterPro" id="IPR029058">
    <property type="entry name" value="AB_hydrolase_fold"/>
</dbReference>
<dbReference type="AlphaFoldDB" id="A0A2V3A4M8"/>
<dbReference type="Gene3D" id="3.40.50.1820">
    <property type="entry name" value="alpha/beta hydrolase"/>
    <property type="match status" value="1"/>
</dbReference>
<dbReference type="GO" id="GO:0016787">
    <property type="term" value="F:hydrolase activity"/>
    <property type="evidence" value="ECO:0007669"/>
    <property type="project" value="UniProtKB-KW"/>
</dbReference>
<evidence type="ECO:0000256" key="1">
    <source>
        <dbReference type="ARBA" id="ARBA00022801"/>
    </source>
</evidence>
<sequence>MPFVDVKGLNIHYDVKGNGEPLVILHGLGNNSQSWKRQLEDLSNDFTVIAWDAPGYGESSDPKVEFTQFSQFADVLKGFIDGLQYKSVNLLGHSMGSAIALDFCSRFPEMVDRLIIADATRGAAGQSKEVNEKKLQNRLHNINTLDPKELAELRVKELLAPNPDPEVKKEAENIMSQVRPMGYRSVAYSLSNLNQMDILPSISAPVLIICGVMDKVTPVSESEIFHQYIPNSILKTIPKTGHLCYQEDPKYFNALVLNFLQGAYQKEKLVEK</sequence>
<dbReference type="InterPro" id="IPR050266">
    <property type="entry name" value="AB_hydrolase_sf"/>
</dbReference>
<dbReference type="Pfam" id="PF00561">
    <property type="entry name" value="Abhydrolase_1"/>
    <property type="match status" value="1"/>
</dbReference>
<dbReference type="SUPFAM" id="SSF53474">
    <property type="entry name" value="alpha/beta-Hydrolases"/>
    <property type="match status" value="1"/>
</dbReference>
<evidence type="ECO:0000313" key="4">
    <source>
        <dbReference type="Proteomes" id="UP000247150"/>
    </source>
</evidence>
<dbReference type="Proteomes" id="UP000247150">
    <property type="component" value="Unassembled WGS sequence"/>
</dbReference>
<dbReference type="EMBL" id="QGTW01000001">
    <property type="protein sequence ID" value="PWW32067.1"/>
    <property type="molecule type" value="Genomic_DNA"/>
</dbReference>
<reference evidence="3 4" key="1">
    <citation type="submission" date="2018-05" db="EMBL/GenBank/DDBJ databases">
        <title>Freshwater and sediment microbial communities from various areas in North America, analyzing microbe dynamics in response to fracking.</title>
        <authorList>
            <person name="Lamendella R."/>
        </authorList>
    </citation>
    <scope>NUCLEOTIDE SEQUENCE [LARGE SCALE GENOMIC DNA]</scope>
    <source>
        <strain evidence="3 4">15_TX</strain>
    </source>
</reference>
<comment type="caution">
    <text evidence="3">The sequence shown here is derived from an EMBL/GenBank/DDBJ whole genome shotgun (WGS) entry which is preliminary data.</text>
</comment>